<feature type="transmembrane region" description="Helical" evidence="11">
    <location>
        <begin position="326"/>
        <end position="346"/>
    </location>
</feature>
<dbReference type="PANTHER" id="PTHR10582">
    <property type="entry name" value="TRANSIENT RECEPTOR POTENTIAL ION CHANNEL PROTEIN"/>
    <property type="match status" value="1"/>
</dbReference>
<dbReference type="GO" id="GO:0005262">
    <property type="term" value="F:calcium channel activity"/>
    <property type="evidence" value="ECO:0007669"/>
    <property type="project" value="UniProtKB-KW"/>
</dbReference>
<evidence type="ECO:0000256" key="9">
    <source>
        <dbReference type="ARBA" id="ARBA00023303"/>
    </source>
</evidence>
<evidence type="ECO:0000256" key="10">
    <source>
        <dbReference type="PROSITE-ProRule" id="PRU00023"/>
    </source>
</evidence>
<feature type="repeat" description="ANK" evidence="10">
    <location>
        <begin position="198"/>
        <end position="230"/>
    </location>
</feature>
<comment type="subcellular location">
    <subcellularLocation>
        <location evidence="1">Cell membrane</location>
        <topology evidence="1">Multi-pass membrane protein</topology>
    </subcellularLocation>
</comment>
<dbReference type="GO" id="GO:0098703">
    <property type="term" value="P:calcium ion import across plasma membrane"/>
    <property type="evidence" value="ECO:0007669"/>
    <property type="project" value="TreeGrafter"/>
</dbReference>
<dbReference type="SUPFAM" id="SSF81324">
    <property type="entry name" value="Voltage-gated potassium channels"/>
    <property type="match status" value="1"/>
</dbReference>
<proteinExistence type="predicted"/>
<keyword evidence="13" id="KW-1185">Reference proteome</keyword>
<evidence type="ECO:0000256" key="3">
    <source>
        <dbReference type="ARBA" id="ARBA00022475"/>
    </source>
</evidence>
<evidence type="ECO:0000313" key="12">
    <source>
        <dbReference type="EMBL" id="CAF0899221.1"/>
    </source>
</evidence>
<evidence type="ECO:0000313" key="13">
    <source>
        <dbReference type="Proteomes" id="UP000663879"/>
    </source>
</evidence>
<evidence type="ECO:0000256" key="6">
    <source>
        <dbReference type="ARBA" id="ARBA00022737"/>
    </source>
</evidence>
<dbReference type="InterPro" id="IPR002110">
    <property type="entry name" value="Ankyrin_rpt"/>
</dbReference>
<keyword evidence="7" id="KW-0106">Calcium</keyword>
<keyword evidence="6" id="KW-0677">Repeat</keyword>
<dbReference type="GO" id="GO:0005886">
    <property type="term" value="C:plasma membrane"/>
    <property type="evidence" value="ECO:0007669"/>
    <property type="project" value="UniProtKB-SubCell"/>
</dbReference>
<comment type="caution">
    <text evidence="12">The sequence shown here is derived from an EMBL/GenBank/DDBJ whole genome shotgun (WGS) entry which is preliminary data.</text>
</comment>
<feature type="transmembrane region" description="Helical" evidence="11">
    <location>
        <begin position="577"/>
        <end position="598"/>
    </location>
</feature>
<dbReference type="SMART" id="SM00248">
    <property type="entry name" value="ANK"/>
    <property type="match status" value="4"/>
</dbReference>
<dbReference type="PROSITE" id="PS50297">
    <property type="entry name" value="ANK_REP_REGION"/>
    <property type="match status" value="2"/>
</dbReference>
<dbReference type="InterPro" id="IPR036770">
    <property type="entry name" value="Ankyrin_rpt-contain_sf"/>
</dbReference>
<reference evidence="12" key="1">
    <citation type="submission" date="2021-02" db="EMBL/GenBank/DDBJ databases">
        <authorList>
            <person name="Nowell W R."/>
        </authorList>
    </citation>
    <scope>NUCLEOTIDE SEQUENCE</scope>
    <source>
        <strain evidence="12">Ploen Becks lab</strain>
    </source>
</reference>
<feature type="transmembrane region" description="Helical" evidence="11">
    <location>
        <begin position="366"/>
        <end position="384"/>
    </location>
</feature>
<name>A0A813ZKH8_9BILA</name>
<keyword evidence="2" id="KW-0813">Transport</keyword>
<dbReference type="AlphaFoldDB" id="A0A813ZKH8"/>
<keyword evidence="8" id="KW-0406">Ion transport</keyword>
<dbReference type="Pfam" id="PF12796">
    <property type="entry name" value="Ank_2"/>
    <property type="match status" value="1"/>
</dbReference>
<dbReference type="PANTHER" id="PTHR10582:SF33">
    <property type="entry name" value="TRANSIENT RECEPTOR POTENTIAL CHANNEL PYREXIA"/>
    <property type="match status" value="1"/>
</dbReference>
<keyword evidence="11" id="KW-0812">Transmembrane</keyword>
<evidence type="ECO:0000256" key="4">
    <source>
        <dbReference type="ARBA" id="ARBA00022568"/>
    </source>
</evidence>
<dbReference type="PROSITE" id="PS50088">
    <property type="entry name" value="ANK_REPEAT"/>
    <property type="match status" value="2"/>
</dbReference>
<dbReference type="Proteomes" id="UP000663879">
    <property type="component" value="Unassembled WGS sequence"/>
</dbReference>
<evidence type="ECO:0000256" key="2">
    <source>
        <dbReference type="ARBA" id="ARBA00022448"/>
    </source>
</evidence>
<organism evidence="12 13">
    <name type="scientific">Brachionus calyciflorus</name>
    <dbReference type="NCBI Taxonomy" id="104777"/>
    <lineage>
        <taxon>Eukaryota</taxon>
        <taxon>Metazoa</taxon>
        <taxon>Spiralia</taxon>
        <taxon>Gnathifera</taxon>
        <taxon>Rotifera</taxon>
        <taxon>Eurotatoria</taxon>
        <taxon>Monogononta</taxon>
        <taxon>Pseudotrocha</taxon>
        <taxon>Ploima</taxon>
        <taxon>Brachionidae</taxon>
        <taxon>Brachionus</taxon>
    </lineage>
</organism>
<keyword evidence="10" id="KW-0040">ANK repeat</keyword>
<keyword evidence="11" id="KW-0472">Membrane</keyword>
<feature type="repeat" description="ANK" evidence="10">
    <location>
        <begin position="165"/>
        <end position="197"/>
    </location>
</feature>
<gene>
    <name evidence="12" type="ORF">OXX778_LOCUS11312</name>
</gene>
<evidence type="ECO:0000256" key="5">
    <source>
        <dbReference type="ARBA" id="ARBA00022673"/>
    </source>
</evidence>
<accession>A0A813ZKH8</accession>
<dbReference type="EMBL" id="CAJNOC010001898">
    <property type="protein sequence ID" value="CAF0899221.1"/>
    <property type="molecule type" value="Genomic_DNA"/>
</dbReference>
<keyword evidence="3" id="KW-1003">Cell membrane</keyword>
<dbReference type="InterPro" id="IPR024862">
    <property type="entry name" value="TRPV"/>
</dbReference>
<dbReference type="OrthoDB" id="194358at2759"/>
<evidence type="ECO:0000256" key="7">
    <source>
        <dbReference type="ARBA" id="ARBA00022837"/>
    </source>
</evidence>
<dbReference type="Gene3D" id="1.25.40.20">
    <property type="entry name" value="Ankyrin repeat-containing domain"/>
    <property type="match status" value="1"/>
</dbReference>
<sequence>MELDSTSSTNHFILDENDSLWSRFQNRLTCSKVSVVNSTNTQFKKNKSEKIDKIFEYVSKKLNSSNKAEDDIREIEKLIKKGWDVHFKTNEKDNALHLIAEVKPKEKSVILYKYLVDKGLKPEENYYGINVLHSAVLSDNELLIKYLFESSGKENEFLNSKTYGGFQTPLHLAAKVGANNAILCLIEKGADKEAEDYLGRTPLYLAAEYRQPETVRLLMEKGCNINVVNKNGQKALYWIIAKCRNLAPEVLDKYRKLDKYNYKDTYYLKNVELEPISLDKNSLKDKNTHQVPYVKSILEFIVEQHDLELITHPVIRKLIAYKWKNYYWFWPVIKFIIDLLFCVVWNLWGVLIPYPDRYMYKLPQEIWRIILFILGFIGVVIIIISEIREALKQRSHNIKIKNVRLNEILDEGAKVHPRDKTQNSYLFNEEILCKKNQGFKRLYLSDGWNQLDLITIILLIASLATHLADILNHNETIAKNHIRVTSITVIVLSLRLLKTARTLWMPFGMLVMTLYYIARDIIVWILAFIIIWIPFTTCFYMLFGNGLTVNCDSDTQTCSAENKTLQYNELDDKISNFIVGLYIGATTLILVNIFIALLSSTFERVHSFSKGVFLIERAKEIIQLERSLSENTRIKRLQNIPYEYITKFKPENSKDDVGLEQVLEPVKESLRDMNNKYESLRINLINVENKYGDLNLNQSLDIEKIERKLDDIKLCVDKLIEFQEIMRNKAVSESRVDVLYLNDIGRVVDD</sequence>
<dbReference type="SUPFAM" id="SSF48403">
    <property type="entry name" value="Ankyrin repeat"/>
    <property type="match status" value="1"/>
</dbReference>
<protein>
    <submittedName>
        <fullName evidence="12">Uncharacterized protein</fullName>
    </submittedName>
</protein>
<keyword evidence="9" id="KW-0407">Ion channel</keyword>
<evidence type="ECO:0000256" key="11">
    <source>
        <dbReference type="SAM" id="Phobius"/>
    </source>
</evidence>
<evidence type="ECO:0000256" key="1">
    <source>
        <dbReference type="ARBA" id="ARBA00004651"/>
    </source>
</evidence>
<keyword evidence="11" id="KW-1133">Transmembrane helix</keyword>
<keyword evidence="4" id="KW-0109">Calcium transport</keyword>
<evidence type="ECO:0000256" key="8">
    <source>
        <dbReference type="ARBA" id="ARBA00023065"/>
    </source>
</evidence>
<feature type="transmembrane region" description="Helical" evidence="11">
    <location>
        <begin position="521"/>
        <end position="543"/>
    </location>
</feature>
<keyword evidence="5" id="KW-0107">Calcium channel</keyword>